<keyword evidence="1" id="KW-0812">Transmembrane</keyword>
<feature type="transmembrane region" description="Helical" evidence="1">
    <location>
        <begin position="103"/>
        <end position="121"/>
    </location>
</feature>
<accession>A0A0H5SJK0</accession>
<proteinExistence type="predicted"/>
<dbReference type="AlphaFoldDB" id="A0A0H5SJK0"/>
<dbReference type="RefSeq" id="WP_103203063.1">
    <property type="nucleotide sequence ID" value="NZ_CVTD020000017.1"/>
</dbReference>
<protein>
    <submittedName>
        <fullName evidence="2">Putative membrane protein</fullName>
    </submittedName>
</protein>
<sequence>MANVFRKLIRKELGEVNYHRYSSFIKKNIDKRNINERLNDSQIIFNDMYEKLKSRDINSISMMHKRLNDTMLLAFRISKNFGFAFLVYLMATIYLLLRDMNPQLTTISVVLVNISFLYKVYEFISNKFCYVDAQLILVYKAVLDRLILNNKNNIKDE</sequence>
<evidence type="ECO:0000256" key="1">
    <source>
        <dbReference type="SAM" id="Phobius"/>
    </source>
</evidence>
<keyword evidence="1" id="KW-1133">Transmembrane helix</keyword>
<organism evidence="2 3">
    <name type="scientific">Herbinix hemicellulosilytica</name>
    <dbReference type="NCBI Taxonomy" id="1564487"/>
    <lineage>
        <taxon>Bacteria</taxon>
        <taxon>Bacillati</taxon>
        <taxon>Bacillota</taxon>
        <taxon>Clostridia</taxon>
        <taxon>Lachnospirales</taxon>
        <taxon>Lachnospiraceae</taxon>
        <taxon>Herbinix</taxon>
    </lineage>
</organism>
<gene>
    <name evidence="2" type="ORF">HHT355_1766</name>
</gene>
<reference evidence="2 3" key="1">
    <citation type="submission" date="2015-06" db="EMBL/GenBank/DDBJ databases">
        <authorList>
            <person name="Wibberg Daniel"/>
        </authorList>
    </citation>
    <scope>NUCLEOTIDE SEQUENCE [LARGE SCALE GENOMIC DNA]</scope>
    <source>
        <strain evidence="2 3">T3/55T</strain>
    </source>
</reference>
<dbReference type="EMBL" id="CVTD020000017">
    <property type="protein sequence ID" value="CRZ34966.1"/>
    <property type="molecule type" value="Genomic_DNA"/>
</dbReference>
<evidence type="ECO:0000313" key="2">
    <source>
        <dbReference type="EMBL" id="CRZ34966.1"/>
    </source>
</evidence>
<feature type="transmembrane region" description="Helical" evidence="1">
    <location>
        <begin position="81"/>
        <end position="97"/>
    </location>
</feature>
<dbReference type="OrthoDB" id="2051280at2"/>
<keyword evidence="1" id="KW-0472">Membrane</keyword>
<evidence type="ECO:0000313" key="3">
    <source>
        <dbReference type="Proteomes" id="UP000236497"/>
    </source>
</evidence>
<keyword evidence="3" id="KW-1185">Reference proteome</keyword>
<dbReference type="Proteomes" id="UP000236497">
    <property type="component" value="Unassembled WGS sequence"/>
</dbReference>
<name>A0A0H5SJK0_HERHM</name>